<name>A0A7J0EDN8_9ERIC</name>
<keyword evidence="2" id="KW-0472">Membrane</keyword>
<sequence length="99" mass="10336">MAAMPPSTISSALDESPSTPLNVAPLNRVAVAGSAAVVFFAGHIVVSVGFVGGEWRQFFSMPKMPTPSSSGLLLPKYSTKSSKVQELDEGDGGRSRHSD</sequence>
<keyword evidence="4" id="KW-1185">Reference proteome</keyword>
<dbReference type="Proteomes" id="UP000585474">
    <property type="component" value="Unassembled WGS sequence"/>
</dbReference>
<dbReference type="AlphaFoldDB" id="A0A7J0EDN8"/>
<protein>
    <submittedName>
        <fullName evidence="3">RNA-binding (RRM/RBD/RNP motifs) family protein</fullName>
    </submittedName>
</protein>
<feature type="region of interest" description="Disordered" evidence="1">
    <location>
        <begin position="65"/>
        <end position="99"/>
    </location>
</feature>
<evidence type="ECO:0000256" key="1">
    <source>
        <dbReference type="SAM" id="MobiDB-lite"/>
    </source>
</evidence>
<reference evidence="3 4" key="1">
    <citation type="submission" date="2019-07" db="EMBL/GenBank/DDBJ databases">
        <title>De Novo Assembly of kiwifruit Actinidia rufa.</title>
        <authorList>
            <person name="Sugita-Konishi S."/>
            <person name="Sato K."/>
            <person name="Mori E."/>
            <person name="Abe Y."/>
            <person name="Kisaki G."/>
            <person name="Hamano K."/>
            <person name="Suezawa K."/>
            <person name="Otani M."/>
            <person name="Fukuda T."/>
            <person name="Manabe T."/>
            <person name="Gomi K."/>
            <person name="Tabuchi M."/>
            <person name="Akimitsu K."/>
            <person name="Kataoka I."/>
        </authorList>
    </citation>
    <scope>NUCLEOTIDE SEQUENCE [LARGE SCALE GENOMIC DNA]</scope>
    <source>
        <strain evidence="4">cv. Fuchu</strain>
    </source>
</reference>
<feature type="compositionally biased region" description="Basic and acidic residues" evidence="1">
    <location>
        <begin position="83"/>
        <end position="99"/>
    </location>
</feature>
<keyword evidence="2" id="KW-0812">Transmembrane</keyword>
<dbReference type="EMBL" id="BJWL01000003">
    <property type="protein sequence ID" value="GFY84545.1"/>
    <property type="molecule type" value="Genomic_DNA"/>
</dbReference>
<evidence type="ECO:0000256" key="2">
    <source>
        <dbReference type="SAM" id="Phobius"/>
    </source>
</evidence>
<keyword evidence="2" id="KW-1133">Transmembrane helix</keyword>
<feature type="transmembrane region" description="Helical" evidence="2">
    <location>
        <begin position="29"/>
        <end position="53"/>
    </location>
</feature>
<gene>
    <name evidence="3" type="ORF">Acr_03g0013190</name>
</gene>
<comment type="caution">
    <text evidence="3">The sequence shown here is derived from an EMBL/GenBank/DDBJ whole genome shotgun (WGS) entry which is preliminary data.</text>
</comment>
<accession>A0A7J0EDN8</accession>
<evidence type="ECO:0000313" key="4">
    <source>
        <dbReference type="Proteomes" id="UP000585474"/>
    </source>
</evidence>
<evidence type="ECO:0000313" key="3">
    <source>
        <dbReference type="EMBL" id="GFY84545.1"/>
    </source>
</evidence>
<organism evidence="3 4">
    <name type="scientific">Actinidia rufa</name>
    <dbReference type="NCBI Taxonomy" id="165716"/>
    <lineage>
        <taxon>Eukaryota</taxon>
        <taxon>Viridiplantae</taxon>
        <taxon>Streptophyta</taxon>
        <taxon>Embryophyta</taxon>
        <taxon>Tracheophyta</taxon>
        <taxon>Spermatophyta</taxon>
        <taxon>Magnoliopsida</taxon>
        <taxon>eudicotyledons</taxon>
        <taxon>Gunneridae</taxon>
        <taxon>Pentapetalae</taxon>
        <taxon>asterids</taxon>
        <taxon>Ericales</taxon>
        <taxon>Actinidiaceae</taxon>
        <taxon>Actinidia</taxon>
    </lineage>
</organism>
<proteinExistence type="predicted"/>